<dbReference type="Gene3D" id="3.40.50.2300">
    <property type="match status" value="1"/>
</dbReference>
<dbReference type="SMART" id="SM00388">
    <property type="entry name" value="HisKA"/>
    <property type="match status" value="1"/>
</dbReference>
<dbReference type="InterPro" id="IPR013655">
    <property type="entry name" value="PAS_fold_3"/>
</dbReference>
<dbReference type="PROSITE" id="PS50113">
    <property type="entry name" value="PAC"/>
    <property type="match status" value="1"/>
</dbReference>
<dbReference type="EMBL" id="UNSH01000067">
    <property type="protein sequence ID" value="SZF04551.1"/>
    <property type="molecule type" value="Genomic_DNA"/>
</dbReference>
<evidence type="ECO:0000259" key="9">
    <source>
        <dbReference type="PROSITE" id="PS50110"/>
    </source>
</evidence>
<feature type="domain" description="Histidine kinase" evidence="8">
    <location>
        <begin position="1379"/>
        <end position="1602"/>
    </location>
</feature>
<feature type="compositionally biased region" description="Basic and acidic residues" evidence="7">
    <location>
        <begin position="134"/>
        <end position="148"/>
    </location>
</feature>
<evidence type="ECO:0000259" key="8">
    <source>
        <dbReference type="PROSITE" id="PS50109"/>
    </source>
</evidence>
<comment type="catalytic activity">
    <reaction evidence="1">
        <text>ATP + protein L-histidine = ADP + protein N-phospho-L-histidine.</text>
        <dbReference type="EC" id="2.7.13.3"/>
    </reaction>
</comment>
<dbReference type="GO" id="GO:0005886">
    <property type="term" value="C:plasma membrane"/>
    <property type="evidence" value="ECO:0007669"/>
    <property type="project" value="TreeGrafter"/>
</dbReference>
<dbReference type="InterPro" id="IPR011006">
    <property type="entry name" value="CheY-like_superfamily"/>
</dbReference>
<dbReference type="EC" id="2.7.13.3" evidence="2"/>
<dbReference type="InterPro" id="IPR035965">
    <property type="entry name" value="PAS-like_dom_sf"/>
</dbReference>
<feature type="region of interest" description="Disordered" evidence="7">
    <location>
        <begin position="684"/>
        <end position="707"/>
    </location>
</feature>
<keyword evidence="4" id="KW-0808">Transferase</keyword>
<dbReference type="PRINTS" id="PR00344">
    <property type="entry name" value="BCTRLSENSOR"/>
</dbReference>
<dbReference type="InterPro" id="IPR004358">
    <property type="entry name" value="Sig_transdc_His_kin-like_C"/>
</dbReference>
<evidence type="ECO:0000256" key="4">
    <source>
        <dbReference type="ARBA" id="ARBA00022679"/>
    </source>
</evidence>
<dbReference type="NCBIfam" id="TIGR00229">
    <property type="entry name" value="sensory_box"/>
    <property type="match status" value="1"/>
</dbReference>
<dbReference type="Gene3D" id="1.10.287.130">
    <property type="match status" value="1"/>
</dbReference>
<dbReference type="Gene3D" id="3.30.565.10">
    <property type="entry name" value="Histidine kinase-like ATPase, C-terminal domain"/>
    <property type="match status" value="1"/>
</dbReference>
<sequence length="2084" mass="231430">MPSHTLLRKSSVSLSRSQAPRQRSSEKVTLKSPQNGRNNSLLASVRPKRLMSDPSGNNTIAGSSCMETTIPYDTSASSLSHQKISNSKASSGEDLIKSVNHSFSNSSTSTAEIERLRVAMNTKLQLKQRRRKLDRQSIERRSRAKDELSLSNCSRRRSLHLEEMSPPTWQEICPSIKPFNPETLYTESGTLFRQEGMPSVEVTANQSSFPYPTPRANGYSHFGNRLYATPKDHPDLYPIGPLDSLVSGTVTPSSALFLQSAGSNDVEEDSKYATPDIYELSLMLGSEPGLEAWWTTVIEIMRNSYGAQRVTLSVPADSTDIENVPWGQKATFSEANLVGISKKSVPEVRHTPKAVANKPSTRTSEEKASKCDPQPVLSKPNNTRPHLPNRHSFTAYEDSKYELNQPLPTRKATLPAPNIMPKIKYQLNHRADAPPRTGTLQNAQINLQTFKDHFEFNPPQLLEEWDGIEQSSREQTGCMFPVLQALDFEADPLIDNKGVLRVLQRGKVIALTRDYPYVDSSKSEERNSGTGWQCPTSKAPVCEKLKTRTTETGTRFSSLHSHRPSKRSMGSVFNTQACDKGQEQNYDEYEQPPASPWSQSPAPSPAVHVETSENMFFSNIQAVEEESFNPQQTPPDYAEGPQPEIIGADRSSTVLHIPLFHPLLSKPVQSFRLDASALKSRFSGHVKDRASKESTSDSISPSHEKKPRRTPIAILSILTPIIPYPSKLRDSLELLAPHLATTFSLCRHYSNLETEIAGLARKRPSTVGFGAVVPGTILRPVEDSYLLESTQRSSIDDMAQQRSLGGSLTSPSDYSGLSRSNAGSLVGTPVCDSGSNGLQDKRPVSESPSYAGVEGYFSHRARPVLSKVDFGSSVKTRNVSKELSPVGARIQMEIYDADSNHPDQDNEFDNQEQTFRERVLVEPSASSDAESRQGIPKEVLSYTPELMDTNSFGHLSTETILPKGHATRSVLHHACPRTDRPSVSHTLLHSYGADFGATFQPLPSTTRNRAPKIKTHNRSTSIPELTPSEFMPPPSDRVKGILLDSLPLHLFIAVPPTGEIVWVNSRYLSYRGQTVDNLYENPWGSIHPEERKEYLKSWKHALRTGEQFAMQARLRRFDGSYRWFYTRASGLRDGRGVVVQWHGTSMDIHEQHVAEVKAARQEEIEASEAKHRRLANLIPQIIFSATEDDGVTFANQQWLSYTGQSLESSIGFGFMDFVHPDDIAKCQILIKESSDSHELGQKKLTNKTRLLSPVSSDDKSSSDFTEVMTGSTSLSRTSSSSSSSSQESHLSDISGLTQSSAIKVDKDSNGQVFYSTEVRFRSKTGEYRWHLVRCVEVENINLGTGDGSWFGACADINDHKLLEMKLKEAMESKSKFLSNMSHEIRTPLIGISGMISFLQDTVLNEEQMDYCNTISSSAQGLLAIINDILDLAKADAGMMKLAFDWFHVRSLVEEVNETLSTMAITKHLEVNYVVDVDVPEMVKGDRFRIRQALLNVIGNAIKFTSVGEVFTRCKMVSNKDRNQHLGEHEVMLEFSITDTGKGFTQEEAEIIFKPFSQIDSSSTRTQGGTGLGLVISRQLIELHGGKMEGTAVPGKGSTFTFTSVFGLPTSVDYPESPTTPAIENLPYANISGNYIPLRGATNNSKTSSLNSSTQADTCVHAEQKSNFNAETRSDLSMGSMSNPSTLYASSDYSTKTVTEATSKGKSEASELNKSLLQKVKLSIPVNHSIVQAGTTPPKNIISLPNLHNKLESYQNCETMTKHTCQRMYSILLICPQKYSREATTQHIEMTLSKNVPHKIKALPSVEDAHLLISGEGSIHFTHIVLNLGTADEVVHLIDQILKKSDSQISIVILSDPLQRQEVMKKSNHHNYIQLSQENRITFIFKPVKPSRFAVIFDPDKERDLSTDRNRFSAQQRVATQRQSYLDIGKRLGNKGLRVLLVEDNATNQKVLLKYLGKVGIAVDLALDGLECTEKVFSKPRSYYSLVLCDLHMPNKDGYQACREIREWEKKQNYNSMPIIALSANVMTDVIDRCNKAGFSNYITKPVDFKVLSTIMGDCLDPEGSQTVAADSENKVLRHVSRIAG</sequence>
<dbReference type="VEuPathDB" id="FungiDB:BLGHR1_15348"/>
<feature type="region of interest" description="Disordered" evidence="7">
    <location>
        <begin position="1250"/>
        <end position="1290"/>
    </location>
</feature>
<dbReference type="InterPro" id="IPR036890">
    <property type="entry name" value="HATPase_C_sf"/>
</dbReference>
<accession>A0A383UW52</accession>
<feature type="region of interest" description="Disordered" evidence="7">
    <location>
        <begin position="582"/>
        <end position="607"/>
    </location>
</feature>
<dbReference type="SUPFAM" id="SSF52172">
    <property type="entry name" value="CheY-like"/>
    <property type="match status" value="1"/>
</dbReference>
<feature type="compositionally biased region" description="Low complexity" evidence="7">
    <location>
        <begin position="1271"/>
        <end position="1290"/>
    </location>
</feature>
<feature type="compositionally biased region" description="Low complexity" evidence="7">
    <location>
        <begin position="8"/>
        <end position="17"/>
    </location>
</feature>
<dbReference type="InterPro" id="IPR003594">
    <property type="entry name" value="HATPase_dom"/>
</dbReference>
<dbReference type="PROSITE" id="PS50110">
    <property type="entry name" value="RESPONSE_REGULATORY"/>
    <property type="match status" value="1"/>
</dbReference>
<dbReference type="InterPro" id="IPR005467">
    <property type="entry name" value="His_kinase_dom"/>
</dbReference>
<feature type="domain" description="PAS" evidence="10">
    <location>
        <begin position="1167"/>
        <end position="1237"/>
    </location>
</feature>
<dbReference type="SUPFAM" id="SSF55874">
    <property type="entry name" value="ATPase domain of HSP90 chaperone/DNA topoisomerase II/histidine kinase"/>
    <property type="match status" value="1"/>
</dbReference>
<dbReference type="SMART" id="SM00448">
    <property type="entry name" value="REC"/>
    <property type="match status" value="1"/>
</dbReference>
<dbReference type="PANTHER" id="PTHR43047">
    <property type="entry name" value="TWO-COMPONENT HISTIDINE PROTEIN KINASE"/>
    <property type="match status" value="1"/>
</dbReference>
<organism evidence="12 13">
    <name type="scientific">Blumeria hordei</name>
    <name type="common">Barley powdery mildew</name>
    <name type="synonym">Blumeria graminis f. sp. hordei</name>
    <dbReference type="NCBI Taxonomy" id="2867405"/>
    <lineage>
        <taxon>Eukaryota</taxon>
        <taxon>Fungi</taxon>
        <taxon>Dikarya</taxon>
        <taxon>Ascomycota</taxon>
        <taxon>Pezizomycotina</taxon>
        <taxon>Leotiomycetes</taxon>
        <taxon>Erysiphales</taxon>
        <taxon>Erysiphaceae</taxon>
        <taxon>Blumeria</taxon>
    </lineage>
</organism>
<evidence type="ECO:0000259" key="11">
    <source>
        <dbReference type="PROSITE" id="PS50113"/>
    </source>
</evidence>
<dbReference type="SMART" id="SM00086">
    <property type="entry name" value="PAC"/>
    <property type="match status" value="2"/>
</dbReference>
<dbReference type="Proteomes" id="UP000275772">
    <property type="component" value="Unassembled WGS sequence"/>
</dbReference>
<protein>
    <recommendedName>
        <fullName evidence="2">histidine kinase</fullName>
        <ecNumber evidence="2">2.7.13.3</ecNumber>
    </recommendedName>
</protein>
<dbReference type="CDD" id="cd00082">
    <property type="entry name" value="HisKA"/>
    <property type="match status" value="1"/>
</dbReference>
<dbReference type="CDD" id="cd16922">
    <property type="entry name" value="HATPase_EvgS-ArcB-TorS-like"/>
    <property type="match status" value="1"/>
</dbReference>
<dbReference type="PROSITE" id="PS50109">
    <property type="entry name" value="HIS_KIN"/>
    <property type="match status" value="1"/>
</dbReference>
<dbReference type="InterPro" id="IPR036097">
    <property type="entry name" value="HisK_dim/P_sf"/>
</dbReference>
<dbReference type="InterPro" id="IPR000014">
    <property type="entry name" value="PAS"/>
</dbReference>
<evidence type="ECO:0000259" key="10">
    <source>
        <dbReference type="PROSITE" id="PS50112"/>
    </source>
</evidence>
<feature type="region of interest" description="Disordered" evidence="7">
    <location>
        <begin position="548"/>
        <end position="570"/>
    </location>
</feature>
<evidence type="ECO:0000313" key="13">
    <source>
        <dbReference type="Proteomes" id="UP000275772"/>
    </source>
</evidence>
<evidence type="ECO:0000256" key="5">
    <source>
        <dbReference type="ARBA" id="ARBA00022777"/>
    </source>
</evidence>
<dbReference type="InterPro" id="IPR001789">
    <property type="entry name" value="Sig_transdc_resp-reg_receiver"/>
</dbReference>
<feature type="region of interest" description="Disordered" evidence="7">
    <location>
        <begin position="801"/>
        <end position="821"/>
    </location>
</feature>
<keyword evidence="3 6" id="KW-0597">Phosphoprotein</keyword>
<dbReference type="GO" id="GO:0000155">
    <property type="term" value="F:phosphorelay sensor kinase activity"/>
    <property type="evidence" value="ECO:0007669"/>
    <property type="project" value="InterPro"/>
</dbReference>
<evidence type="ECO:0000313" key="12">
    <source>
        <dbReference type="EMBL" id="SZF04551.1"/>
    </source>
</evidence>
<dbReference type="InterPro" id="IPR001610">
    <property type="entry name" value="PAC"/>
</dbReference>
<dbReference type="FunFam" id="3.40.50.2300:FF:000158">
    <property type="entry name" value="Sensor histidine kinase/response regulator"/>
    <property type="match status" value="1"/>
</dbReference>
<dbReference type="SMART" id="SM00091">
    <property type="entry name" value="PAS"/>
    <property type="match status" value="2"/>
</dbReference>
<dbReference type="Pfam" id="PF00512">
    <property type="entry name" value="HisKA"/>
    <property type="match status" value="1"/>
</dbReference>
<dbReference type="GO" id="GO:0009927">
    <property type="term" value="F:histidine phosphotransfer kinase activity"/>
    <property type="evidence" value="ECO:0007669"/>
    <property type="project" value="TreeGrafter"/>
</dbReference>
<feature type="compositionally biased region" description="Polar residues" evidence="7">
    <location>
        <begin position="550"/>
        <end position="559"/>
    </location>
</feature>
<feature type="region of interest" description="Disordered" evidence="7">
    <location>
        <begin position="127"/>
        <end position="150"/>
    </location>
</feature>
<evidence type="ECO:0000256" key="6">
    <source>
        <dbReference type="PROSITE-ProRule" id="PRU00169"/>
    </source>
</evidence>
<gene>
    <name evidence="12" type="ORF">BLGHR1_15348</name>
</gene>
<feature type="region of interest" description="Disordered" evidence="7">
    <location>
        <begin position="349"/>
        <end position="390"/>
    </location>
</feature>
<dbReference type="Pfam" id="PF00072">
    <property type="entry name" value="Response_reg"/>
    <property type="match status" value="1"/>
</dbReference>
<dbReference type="PANTHER" id="PTHR43047:SF74">
    <property type="entry name" value="HISTIDINE KINASE-RELATED"/>
    <property type="match status" value="1"/>
</dbReference>
<feature type="region of interest" description="Disordered" evidence="7">
    <location>
        <begin position="1"/>
        <end position="63"/>
    </location>
</feature>
<evidence type="ECO:0000256" key="2">
    <source>
        <dbReference type="ARBA" id="ARBA00012438"/>
    </source>
</evidence>
<dbReference type="Pfam" id="PF02518">
    <property type="entry name" value="HATPase_c"/>
    <property type="match status" value="1"/>
</dbReference>
<evidence type="ECO:0000256" key="1">
    <source>
        <dbReference type="ARBA" id="ARBA00000085"/>
    </source>
</evidence>
<name>A0A383UW52_BLUHO</name>
<feature type="domain" description="Response regulatory" evidence="9">
    <location>
        <begin position="1937"/>
        <end position="2059"/>
    </location>
</feature>
<dbReference type="SUPFAM" id="SSF47384">
    <property type="entry name" value="Homodimeric domain of signal transducing histidine kinase"/>
    <property type="match status" value="1"/>
</dbReference>
<keyword evidence="5" id="KW-0418">Kinase</keyword>
<dbReference type="SUPFAM" id="SSF55785">
    <property type="entry name" value="PYP-like sensor domain (PAS domain)"/>
    <property type="match status" value="2"/>
</dbReference>
<dbReference type="PROSITE" id="PS50112">
    <property type="entry name" value="PAS"/>
    <property type="match status" value="1"/>
</dbReference>
<feature type="region of interest" description="Disordered" evidence="7">
    <location>
        <begin position="999"/>
        <end position="1030"/>
    </location>
</feature>
<proteinExistence type="predicted"/>
<feature type="domain" description="PAC" evidence="11">
    <location>
        <begin position="1108"/>
        <end position="1160"/>
    </location>
</feature>
<dbReference type="Gene3D" id="3.30.450.20">
    <property type="entry name" value="PAS domain"/>
    <property type="match status" value="2"/>
</dbReference>
<dbReference type="InterPro" id="IPR003661">
    <property type="entry name" value="HisK_dim/P_dom"/>
</dbReference>
<feature type="compositionally biased region" description="Polar residues" evidence="7">
    <location>
        <begin position="54"/>
        <end position="63"/>
    </location>
</feature>
<feature type="modified residue" description="4-aspartylphosphate" evidence="6">
    <location>
        <position position="1989"/>
    </location>
</feature>
<dbReference type="FunFam" id="3.30.565.10:FF:000010">
    <property type="entry name" value="Sensor histidine kinase RcsC"/>
    <property type="match status" value="1"/>
</dbReference>
<dbReference type="Pfam" id="PF08447">
    <property type="entry name" value="PAS_3"/>
    <property type="match status" value="1"/>
</dbReference>
<reference evidence="12 13" key="1">
    <citation type="submission" date="2017-11" db="EMBL/GenBank/DDBJ databases">
        <authorList>
            <person name="Kracher B."/>
        </authorList>
    </citation>
    <scope>NUCLEOTIDE SEQUENCE [LARGE SCALE GENOMIC DNA]</scope>
    <source>
        <strain evidence="12 13">RACE1</strain>
    </source>
</reference>
<feature type="compositionally biased region" description="Polar residues" evidence="7">
    <location>
        <begin position="31"/>
        <end position="42"/>
    </location>
</feature>
<dbReference type="CDD" id="cd17546">
    <property type="entry name" value="REC_hyHK_CKI1_RcsC-like"/>
    <property type="match status" value="1"/>
</dbReference>
<feature type="compositionally biased region" description="Basic and acidic residues" evidence="7">
    <location>
        <begin position="685"/>
        <end position="695"/>
    </location>
</feature>
<dbReference type="SMART" id="SM00387">
    <property type="entry name" value="HATPase_c"/>
    <property type="match status" value="1"/>
</dbReference>
<evidence type="ECO:0000256" key="7">
    <source>
        <dbReference type="SAM" id="MobiDB-lite"/>
    </source>
</evidence>
<dbReference type="InterPro" id="IPR000700">
    <property type="entry name" value="PAS-assoc_C"/>
</dbReference>
<evidence type="ECO:0000256" key="3">
    <source>
        <dbReference type="ARBA" id="ARBA00022553"/>
    </source>
</evidence>
<dbReference type="CDD" id="cd00130">
    <property type="entry name" value="PAS"/>
    <property type="match status" value="2"/>
</dbReference>